<evidence type="ECO:0000256" key="1">
    <source>
        <dbReference type="ARBA" id="ARBA00022723"/>
    </source>
</evidence>
<dbReference type="Gene3D" id="3.20.20.70">
    <property type="entry name" value="Aldolase class I"/>
    <property type="match status" value="1"/>
</dbReference>
<gene>
    <name evidence="3" type="ORF">ENR63_00735</name>
</gene>
<dbReference type="AlphaFoldDB" id="A0A7C4XH66"/>
<dbReference type="Pfam" id="PF18306">
    <property type="entry name" value="LDcluster4"/>
    <property type="match status" value="1"/>
</dbReference>
<sequence length="402" mass="45142">MIIPAILQKNLEEVKKEVYAVEGAAELIHIDVGDGAFVKTVTFSELDKLEEINTKSSFQIHLMVEDPNDYLTEEKLSKIDSFIAQVESENVTEFLKKTKKRGYRVGISLNPETSIETLAQHMPYVDFVQFLTVIPGSQGTEFQENVLDKMTIFRQTAPKMPIQVDGGIDEFFLAEVIEAGAADVVIGSQIFQSPKQSLEHFKKAATETREFGHEVKHKIKKVAFLGGAGWDPEDETYKQAVETAKLLAEKGFEIVNGGGPGVMRASTEGAKSAGGRVLAVTYYPPYKHKNYEGTDAQNKFDEEIVTTDYFDRTKVMLQNTDLHIVFKGGTGTVSEFGMTWANSRIHEGHHKPILLYGNFWKHIVKEFTTHMFIRPGEKDLITVVKSPKEVVEFINKWNSEIA</sequence>
<comment type="caution">
    <text evidence="3">The sequence shown here is derived from an EMBL/GenBank/DDBJ whole genome shotgun (WGS) entry which is preliminary data.</text>
</comment>
<dbReference type="InterPro" id="IPR000056">
    <property type="entry name" value="Ribul_P_3_epim-like"/>
</dbReference>
<dbReference type="InterPro" id="IPR041164">
    <property type="entry name" value="LDcluster4"/>
</dbReference>
<dbReference type="Gene3D" id="3.40.50.450">
    <property type="match status" value="1"/>
</dbReference>
<dbReference type="GO" id="GO:0005975">
    <property type="term" value="P:carbohydrate metabolic process"/>
    <property type="evidence" value="ECO:0007669"/>
    <property type="project" value="InterPro"/>
</dbReference>
<protein>
    <recommendedName>
        <fullName evidence="4">Ribulose-phosphate 3-epimerase</fullName>
    </recommendedName>
</protein>
<dbReference type="InterPro" id="IPR013785">
    <property type="entry name" value="Aldolase_TIM"/>
</dbReference>
<reference evidence="3" key="1">
    <citation type="journal article" date="2020" name="mSystems">
        <title>Genome- and Community-Level Interaction Insights into Carbon Utilization and Element Cycling Functions of Hydrothermarchaeota in Hydrothermal Sediment.</title>
        <authorList>
            <person name="Zhou Z."/>
            <person name="Liu Y."/>
            <person name="Xu W."/>
            <person name="Pan J."/>
            <person name="Luo Z.H."/>
            <person name="Li M."/>
        </authorList>
    </citation>
    <scope>NUCLEOTIDE SEQUENCE [LARGE SCALE GENOMIC DNA]</scope>
    <source>
        <strain evidence="3">SpSt-417</strain>
    </source>
</reference>
<dbReference type="PANTHER" id="PTHR11749">
    <property type="entry name" value="RIBULOSE-5-PHOSPHATE-3-EPIMERASE"/>
    <property type="match status" value="1"/>
</dbReference>
<evidence type="ECO:0000313" key="3">
    <source>
        <dbReference type="EMBL" id="HGW29435.1"/>
    </source>
</evidence>
<dbReference type="SUPFAM" id="SSF102405">
    <property type="entry name" value="MCP/YpsA-like"/>
    <property type="match status" value="1"/>
</dbReference>
<dbReference type="GO" id="GO:0046872">
    <property type="term" value="F:metal ion binding"/>
    <property type="evidence" value="ECO:0007669"/>
    <property type="project" value="UniProtKB-KW"/>
</dbReference>
<dbReference type="SUPFAM" id="SSF51366">
    <property type="entry name" value="Ribulose-phoshate binding barrel"/>
    <property type="match status" value="1"/>
</dbReference>
<evidence type="ECO:0000256" key="2">
    <source>
        <dbReference type="ARBA" id="ARBA00023235"/>
    </source>
</evidence>
<dbReference type="InterPro" id="IPR011060">
    <property type="entry name" value="RibuloseP-bd_barrel"/>
</dbReference>
<organism evidence="3">
    <name type="scientific">candidate division WWE3 bacterium</name>
    <dbReference type="NCBI Taxonomy" id="2053526"/>
    <lineage>
        <taxon>Bacteria</taxon>
        <taxon>Katanobacteria</taxon>
    </lineage>
</organism>
<keyword evidence="1" id="KW-0479">Metal-binding</keyword>
<keyword evidence="2" id="KW-0413">Isomerase</keyword>
<proteinExistence type="predicted"/>
<accession>A0A7C4XH66</accession>
<dbReference type="Pfam" id="PF00834">
    <property type="entry name" value="Ribul_P_3_epim"/>
    <property type="match status" value="1"/>
</dbReference>
<dbReference type="GO" id="GO:0016857">
    <property type="term" value="F:racemase and epimerase activity, acting on carbohydrates and derivatives"/>
    <property type="evidence" value="ECO:0007669"/>
    <property type="project" value="InterPro"/>
</dbReference>
<name>A0A7C4XH66_UNCKA</name>
<evidence type="ECO:0008006" key="4">
    <source>
        <dbReference type="Google" id="ProtNLM"/>
    </source>
</evidence>
<dbReference type="EMBL" id="DSRT01000040">
    <property type="protein sequence ID" value="HGW29435.1"/>
    <property type="molecule type" value="Genomic_DNA"/>
</dbReference>